<accession>A0A9K3CZS0</accession>
<evidence type="ECO:0000313" key="2">
    <source>
        <dbReference type="EMBL" id="GIQ86042.1"/>
    </source>
</evidence>
<evidence type="ECO:0000256" key="1">
    <source>
        <dbReference type="SAM" id="MobiDB-lite"/>
    </source>
</evidence>
<feature type="region of interest" description="Disordered" evidence="1">
    <location>
        <begin position="30"/>
        <end position="168"/>
    </location>
</feature>
<organism evidence="2 3">
    <name type="scientific">Kipferlia bialata</name>
    <dbReference type="NCBI Taxonomy" id="797122"/>
    <lineage>
        <taxon>Eukaryota</taxon>
        <taxon>Metamonada</taxon>
        <taxon>Carpediemonas-like organisms</taxon>
        <taxon>Kipferlia</taxon>
    </lineage>
</organism>
<feature type="non-terminal residue" evidence="2">
    <location>
        <position position="1"/>
    </location>
</feature>
<feature type="compositionally biased region" description="Polar residues" evidence="1">
    <location>
        <begin position="94"/>
        <end position="104"/>
    </location>
</feature>
<protein>
    <submittedName>
        <fullName evidence="2">Uncharacterized protein</fullName>
    </submittedName>
</protein>
<dbReference type="EMBL" id="BDIP01002280">
    <property type="protein sequence ID" value="GIQ86042.1"/>
    <property type="molecule type" value="Genomic_DNA"/>
</dbReference>
<keyword evidence="3" id="KW-1185">Reference proteome</keyword>
<feature type="compositionally biased region" description="Basic and acidic residues" evidence="1">
    <location>
        <begin position="57"/>
        <end position="78"/>
    </location>
</feature>
<comment type="caution">
    <text evidence="2">The sequence shown here is derived from an EMBL/GenBank/DDBJ whole genome shotgun (WGS) entry which is preliminary data.</text>
</comment>
<feature type="compositionally biased region" description="Polar residues" evidence="1">
    <location>
        <begin position="123"/>
        <end position="141"/>
    </location>
</feature>
<evidence type="ECO:0000313" key="3">
    <source>
        <dbReference type="Proteomes" id="UP000265618"/>
    </source>
</evidence>
<dbReference type="AlphaFoldDB" id="A0A9K3CZS0"/>
<name>A0A9K3CZS0_9EUKA</name>
<gene>
    <name evidence="2" type="ORF">KIPB_007817</name>
</gene>
<reference evidence="2 3" key="1">
    <citation type="journal article" date="2018" name="PLoS ONE">
        <title>The draft genome of Kipferlia bialata reveals reductive genome evolution in fornicate parasites.</title>
        <authorList>
            <person name="Tanifuji G."/>
            <person name="Takabayashi S."/>
            <person name="Kume K."/>
            <person name="Takagi M."/>
            <person name="Nakayama T."/>
            <person name="Kamikawa R."/>
            <person name="Inagaki Y."/>
            <person name="Hashimoto T."/>
        </authorList>
    </citation>
    <scope>NUCLEOTIDE SEQUENCE [LARGE SCALE GENOMIC DNA]</scope>
    <source>
        <strain evidence="2">NY0173</strain>
    </source>
</reference>
<proteinExistence type="predicted"/>
<dbReference type="Proteomes" id="UP000265618">
    <property type="component" value="Unassembled WGS sequence"/>
</dbReference>
<feature type="compositionally biased region" description="Low complexity" evidence="1">
    <location>
        <begin position="105"/>
        <end position="122"/>
    </location>
</feature>
<sequence>MPVGGAISISVVEGVPHRSYYWCGLAPLPPLSNERDHTETSGEGDSLDTQHGLAELEGGRVREEGHVSEDSGYDAKEESEGEGSPTAMDPLQTIRYTVSGQTREVPSSPSPSLSRVSSRPSSQCHTPTLCLSRSGSANALSPTLPGIHPFSPQQAPSPIKTERTENIG</sequence>